<reference evidence="2" key="1">
    <citation type="submission" date="2018-06" db="EMBL/GenBank/DDBJ databases">
        <authorList>
            <person name="Zhirakovskaya E."/>
        </authorList>
    </citation>
    <scope>NUCLEOTIDE SEQUENCE</scope>
</reference>
<evidence type="ECO:0000256" key="1">
    <source>
        <dbReference type="ARBA" id="ARBA00006484"/>
    </source>
</evidence>
<gene>
    <name evidence="2" type="ORF">MNBD_NITROSPIRAE01-1710</name>
</gene>
<dbReference type="PANTHER" id="PTHR42879">
    <property type="entry name" value="3-OXOACYL-(ACYL-CARRIER-PROTEIN) REDUCTASE"/>
    <property type="match status" value="1"/>
</dbReference>
<dbReference type="CDD" id="cd05233">
    <property type="entry name" value="SDR_c"/>
    <property type="match status" value="1"/>
</dbReference>
<comment type="similarity">
    <text evidence="1">Belongs to the short-chain dehydrogenases/reductases (SDR) family.</text>
</comment>
<dbReference type="AlphaFoldDB" id="A0A3B1CFJ2"/>
<accession>A0A3B1CFJ2</accession>
<protein>
    <recommendedName>
        <fullName evidence="3">3-oxoacyl-[acyl-carrier-protein] reductase</fullName>
    </recommendedName>
</protein>
<organism evidence="2">
    <name type="scientific">hydrothermal vent metagenome</name>
    <dbReference type="NCBI Taxonomy" id="652676"/>
    <lineage>
        <taxon>unclassified sequences</taxon>
        <taxon>metagenomes</taxon>
        <taxon>ecological metagenomes</taxon>
    </lineage>
</organism>
<dbReference type="InterPro" id="IPR036291">
    <property type="entry name" value="NAD(P)-bd_dom_sf"/>
</dbReference>
<dbReference type="Gene3D" id="3.40.50.720">
    <property type="entry name" value="NAD(P)-binding Rossmann-like Domain"/>
    <property type="match status" value="1"/>
</dbReference>
<name>A0A3B1CFJ2_9ZZZZ</name>
<dbReference type="Pfam" id="PF00106">
    <property type="entry name" value="adh_short"/>
    <property type="match status" value="1"/>
</dbReference>
<sequence length="255" mass="28377">MSQVVLVVGGSGGIGSATTKYFSKQGVKTFLTYFNNEEAAKQIKDSLNNCETIKCDIRNENDVNTMVSSIIETDLKIDVLINCVTSPLKLKIFDRMSTQECFEDLEVILHGGILMSRAVLPHMKERRAGTIVNLLSTVISGIPPVRMTSYVIAKYGLLGLTKCLASEAGRFNIKVLGLSPSFVETELLKSFPKKLLEIEKEKQEGKTLLQPEDIARAIWQITQNAEKYPNGENILIRTKKDIFNMETVLKSGKDQ</sequence>
<dbReference type="PRINTS" id="PR00081">
    <property type="entry name" value="GDHRDH"/>
</dbReference>
<dbReference type="PANTHER" id="PTHR42879:SF2">
    <property type="entry name" value="3-OXOACYL-[ACYL-CARRIER-PROTEIN] REDUCTASE FABG"/>
    <property type="match status" value="1"/>
</dbReference>
<evidence type="ECO:0000313" key="2">
    <source>
        <dbReference type="EMBL" id="VAX26982.1"/>
    </source>
</evidence>
<dbReference type="InterPro" id="IPR002347">
    <property type="entry name" value="SDR_fam"/>
</dbReference>
<dbReference type="InterPro" id="IPR050259">
    <property type="entry name" value="SDR"/>
</dbReference>
<dbReference type="EMBL" id="UOGF01000021">
    <property type="protein sequence ID" value="VAX26982.1"/>
    <property type="molecule type" value="Genomic_DNA"/>
</dbReference>
<dbReference type="SUPFAM" id="SSF51735">
    <property type="entry name" value="NAD(P)-binding Rossmann-fold domains"/>
    <property type="match status" value="1"/>
</dbReference>
<evidence type="ECO:0008006" key="3">
    <source>
        <dbReference type="Google" id="ProtNLM"/>
    </source>
</evidence>
<proteinExistence type="inferred from homology"/>
<dbReference type="PRINTS" id="PR00080">
    <property type="entry name" value="SDRFAMILY"/>
</dbReference>